<keyword evidence="3" id="KW-0804">Transcription</keyword>
<dbReference type="InterPro" id="IPR053175">
    <property type="entry name" value="DHMBA_Reg_Transcription_Factor"/>
</dbReference>
<name>A0A8H6E1C3_PETAA</name>
<proteinExistence type="predicted"/>
<reference evidence="6 7" key="1">
    <citation type="submission" date="2019-04" db="EMBL/GenBank/DDBJ databases">
        <title>Aspergillus burnettii sp. nov., novel species from soil in southeast Queensland.</title>
        <authorList>
            <person name="Gilchrist C.L.M."/>
            <person name="Pitt J.I."/>
            <person name="Lange L."/>
            <person name="Lacey H.J."/>
            <person name="Vuong D."/>
            <person name="Midgley D.J."/>
            <person name="Greenfield P."/>
            <person name="Bradbury M."/>
            <person name="Lacey E."/>
            <person name="Busk P.K."/>
            <person name="Pilgaard B."/>
            <person name="Chooi Y.H."/>
            <person name="Piggott A.M."/>
        </authorList>
    </citation>
    <scope>NUCLEOTIDE SEQUENCE [LARGE SCALE GENOMIC DNA]</scope>
    <source>
        <strain evidence="6 7">FRR 5400</strain>
    </source>
</reference>
<dbReference type="Proteomes" id="UP000541154">
    <property type="component" value="Unassembled WGS sequence"/>
</dbReference>
<dbReference type="PROSITE" id="PS50048">
    <property type="entry name" value="ZN2_CY6_FUNGAL_2"/>
    <property type="match status" value="1"/>
</dbReference>
<gene>
    <name evidence="6" type="ORF">ETB97_008574</name>
</gene>
<dbReference type="PANTHER" id="PTHR38791:SF5">
    <property type="entry name" value="TRANSCRIPTION FACTOR DBAG-RELATED"/>
    <property type="match status" value="1"/>
</dbReference>
<dbReference type="EMBL" id="SPNV01000394">
    <property type="protein sequence ID" value="KAF5855719.1"/>
    <property type="molecule type" value="Genomic_DNA"/>
</dbReference>
<evidence type="ECO:0000313" key="6">
    <source>
        <dbReference type="EMBL" id="KAF5855719.1"/>
    </source>
</evidence>
<keyword evidence="2" id="KW-0238">DNA-binding</keyword>
<keyword evidence="4" id="KW-0539">Nucleus</keyword>
<dbReference type="Pfam" id="PF00172">
    <property type="entry name" value="Zn_clus"/>
    <property type="match status" value="1"/>
</dbReference>
<dbReference type="SUPFAM" id="SSF57701">
    <property type="entry name" value="Zn2/Cys6 DNA-binding domain"/>
    <property type="match status" value="1"/>
</dbReference>
<dbReference type="PANTHER" id="PTHR38791">
    <property type="entry name" value="ZN(II)2CYS6 TRANSCRIPTION FACTOR (EUROFUNG)-RELATED-RELATED"/>
    <property type="match status" value="1"/>
</dbReference>
<feature type="domain" description="Zn(2)-C6 fungal-type" evidence="5">
    <location>
        <begin position="13"/>
        <end position="37"/>
    </location>
</feature>
<protein>
    <recommendedName>
        <fullName evidence="5">Zn(2)-C6 fungal-type domain-containing protein</fullName>
    </recommendedName>
</protein>
<keyword evidence="7" id="KW-1185">Reference proteome</keyword>
<accession>A0A8H6E1C3</accession>
<evidence type="ECO:0000256" key="3">
    <source>
        <dbReference type="ARBA" id="ARBA00023163"/>
    </source>
</evidence>
<dbReference type="SMART" id="SM00066">
    <property type="entry name" value="GAL4"/>
    <property type="match status" value="1"/>
</dbReference>
<evidence type="ECO:0000259" key="5">
    <source>
        <dbReference type="PROSITE" id="PS50048"/>
    </source>
</evidence>
<dbReference type="AlphaFoldDB" id="A0A8H6E1C3"/>
<dbReference type="InterPro" id="IPR001138">
    <property type="entry name" value="Zn2Cys6_DnaBD"/>
</dbReference>
<comment type="caution">
    <text evidence="6">The sequence shown here is derived from an EMBL/GenBank/DDBJ whole genome shotgun (WGS) entry which is preliminary data.</text>
</comment>
<organism evidence="6 7">
    <name type="scientific">Petromyces alliaceus</name>
    <name type="common">Aspergillus alliaceus</name>
    <dbReference type="NCBI Taxonomy" id="209559"/>
    <lineage>
        <taxon>Eukaryota</taxon>
        <taxon>Fungi</taxon>
        <taxon>Dikarya</taxon>
        <taxon>Ascomycota</taxon>
        <taxon>Pezizomycotina</taxon>
        <taxon>Eurotiomycetes</taxon>
        <taxon>Eurotiomycetidae</taxon>
        <taxon>Eurotiales</taxon>
        <taxon>Aspergillaceae</taxon>
        <taxon>Aspergillus</taxon>
        <taxon>Aspergillus subgen. Circumdati</taxon>
    </lineage>
</organism>
<evidence type="ECO:0000256" key="4">
    <source>
        <dbReference type="ARBA" id="ARBA00023242"/>
    </source>
</evidence>
<sequence length="561" mass="62691">MVNHGRSGGGVTCKTRRVKCDEARPECQSCQRLSLRCGGYKMKPVRIRFKDQNPKPCTKVGPKKAAQDKLWVPNLRSLAEPDPAVPFFLRHYAIIGRDMGSTRGFFEMLVPVYCSQRQNSALSLAVSAVASEILSLWRHDSGSRASQETYTQALKCLRRTLQDHNEWGKPATALAVLALQFYENLAAIYGRHSATRVHHDGAVSLLPFANSDYTKEAISAYIRGYIIHSEISSAIYQKRSPQSTVHSCIGSKGPTAAPDNPSSTLDAISASVAELQASYLQLAAQNGLMSSTERILRDWRAEAKCIDEQLLAWAQNVPEHWQPLRLRSGQDIDPSIQTYESVCEVYPSCQTGTIWNQWRVQRLLLVKIILSSLSTISNPGQLEHPEDEALAEDEDFAKYKHIFQELVDSVCHSVPFYLGNQAGSLSIADFTDPAILLPSYHLLASGDKRSLHQQRPNPQASEEEHKSHIIAQGPWHIMSALSRLLTFFLEDDVQPMASFLRPGQHKWICEQFLRVTTLLRIPLADSGDTKGILHPFNSTAQGSVNTRIEYLTERTRKGAFL</sequence>
<dbReference type="GO" id="GO:0000981">
    <property type="term" value="F:DNA-binding transcription factor activity, RNA polymerase II-specific"/>
    <property type="evidence" value="ECO:0007669"/>
    <property type="project" value="InterPro"/>
</dbReference>
<dbReference type="Gene3D" id="4.10.240.10">
    <property type="entry name" value="Zn(2)-C6 fungal-type DNA-binding domain"/>
    <property type="match status" value="1"/>
</dbReference>
<keyword evidence="1" id="KW-0805">Transcription regulation</keyword>
<dbReference type="GO" id="GO:0008270">
    <property type="term" value="F:zinc ion binding"/>
    <property type="evidence" value="ECO:0007669"/>
    <property type="project" value="InterPro"/>
</dbReference>
<dbReference type="InterPro" id="IPR036864">
    <property type="entry name" value="Zn2-C6_fun-type_DNA-bd_sf"/>
</dbReference>
<dbReference type="GO" id="GO:0009893">
    <property type="term" value="P:positive regulation of metabolic process"/>
    <property type="evidence" value="ECO:0007669"/>
    <property type="project" value="UniProtKB-ARBA"/>
</dbReference>
<dbReference type="GO" id="GO:0003677">
    <property type="term" value="F:DNA binding"/>
    <property type="evidence" value="ECO:0007669"/>
    <property type="project" value="UniProtKB-KW"/>
</dbReference>
<evidence type="ECO:0000256" key="2">
    <source>
        <dbReference type="ARBA" id="ARBA00023125"/>
    </source>
</evidence>
<evidence type="ECO:0000256" key="1">
    <source>
        <dbReference type="ARBA" id="ARBA00023015"/>
    </source>
</evidence>
<evidence type="ECO:0000313" key="7">
    <source>
        <dbReference type="Proteomes" id="UP000541154"/>
    </source>
</evidence>